<proteinExistence type="predicted"/>
<dbReference type="AlphaFoldDB" id="A0A1N7LAI7"/>
<evidence type="ECO:0000313" key="5">
    <source>
        <dbReference type="Proteomes" id="UP000186098"/>
    </source>
</evidence>
<dbReference type="InterPro" id="IPR038157">
    <property type="entry name" value="FeoA_core_dom"/>
</dbReference>
<accession>A0A1N7LAI7</accession>
<dbReference type="RefSeq" id="WP_200805131.1">
    <property type="nucleotide sequence ID" value="NZ_FTOM01000002.1"/>
</dbReference>
<evidence type="ECO:0000256" key="2">
    <source>
        <dbReference type="SAM" id="MobiDB-lite"/>
    </source>
</evidence>
<dbReference type="PANTHER" id="PTHR42954:SF2">
    <property type="entry name" value="FE(2+) TRANSPORT PROTEIN A"/>
    <property type="match status" value="1"/>
</dbReference>
<dbReference type="Gene3D" id="2.30.30.90">
    <property type="match status" value="1"/>
</dbReference>
<dbReference type="InterPro" id="IPR052713">
    <property type="entry name" value="FeoA"/>
</dbReference>
<evidence type="ECO:0000313" key="4">
    <source>
        <dbReference type="EMBL" id="SIS70876.1"/>
    </source>
</evidence>
<name>A0A1N7LAI7_9RHOB</name>
<dbReference type="EMBL" id="FTOM01000002">
    <property type="protein sequence ID" value="SIS70876.1"/>
    <property type="molecule type" value="Genomic_DNA"/>
</dbReference>
<dbReference type="InterPro" id="IPR008988">
    <property type="entry name" value="Transcriptional_repressor_C"/>
</dbReference>
<protein>
    <submittedName>
        <fullName evidence="4">Fe2+ transport system protein FeoA</fullName>
    </submittedName>
</protein>
<dbReference type="STRING" id="407234.SAMN05421795_102762"/>
<organism evidence="4 5">
    <name type="scientific">Phaeovulum vinaykumarii</name>
    <dbReference type="NCBI Taxonomy" id="407234"/>
    <lineage>
        <taxon>Bacteria</taxon>
        <taxon>Pseudomonadati</taxon>
        <taxon>Pseudomonadota</taxon>
        <taxon>Alphaproteobacteria</taxon>
        <taxon>Rhodobacterales</taxon>
        <taxon>Paracoccaceae</taxon>
        <taxon>Phaeovulum</taxon>
    </lineage>
</organism>
<dbReference type="SUPFAM" id="SSF50037">
    <property type="entry name" value="C-terminal domain of transcriptional repressors"/>
    <property type="match status" value="1"/>
</dbReference>
<dbReference type="Pfam" id="PF04023">
    <property type="entry name" value="FeoA"/>
    <property type="match status" value="1"/>
</dbReference>
<dbReference type="GO" id="GO:0046914">
    <property type="term" value="F:transition metal ion binding"/>
    <property type="evidence" value="ECO:0007669"/>
    <property type="project" value="InterPro"/>
</dbReference>
<feature type="region of interest" description="Disordered" evidence="2">
    <location>
        <begin position="53"/>
        <end position="88"/>
    </location>
</feature>
<feature type="region of interest" description="Disordered" evidence="2">
    <location>
        <begin position="1"/>
        <end position="23"/>
    </location>
</feature>
<sequence>MKRGIFSGRGRGRKMGRGPMEAGAEADALTDGVLGGWRTRLRKALPMGTVAAAAATGPGPDASHGMGHGMGHGGPHGKRRASSQGHHTGCKVLDDDLPVLHQGKGKHCAGSGQRCGCAPTSRAPNLDEAPMGAHCRVLRLVGCGAVRQRLLDLGLQPRRDVHVIRAAPLRDPIELRVGDTFIALRRREAAQVEIEFL</sequence>
<keyword evidence="5" id="KW-1185">Reference proteome</keyword>
<dbReference type="PANTHER" id="PTHR42954">
    <property type="entry name" value="FE(2+) TRANSPORT PROTEIN A"/>
    <property type="match status" value="1"/>
</dbReference>
<keyword evidence="1" id="KW-0408">Iron</keyword>
<reference evidence="5" key="1">
    <citation type="submission" date="2017-01" db="EMBL/GenBank/DDBJ databases">
        <authorList>
            <person name="Varghese N."/>
            <person name="Submissions S."/>
        </authorList>
    </citation>
    <scope>NUCLEOTIDE SEQUENCE [LARGE SCALE GENOMIC DNA]</scope>
    <source>
        <strain evidence="5">DSM 18714</strain>
    </source>
</reference>
<evidence type="ECO:0000256" key="1">
    <source>
        <dbReference type="ARBA" id="ARBA00023004"/>
    </source>
</evidence>
<dbReference type="SMART" id="SM00899">
    <property type="entry name" value="FeoA"/>
    <property type="match status" value="1"/>
</dbReference>
<dbReference type="Proteomes" id="UP000186098">
    <property type="component" value="Unassembled WGS sequence"/>
</dbReference>
<evidence type="ECO:0000259" key="3">
    <source>
        <dbReference type="SMART" id="SM00899"/>
    </source>
</evidence>
<feature type="domain" description="Ferrous iron transporter FeoA-like" evidence="3">
    <location>
        <begin position="124"/>
        <end position="196"/>
    </location>
</feature>
<dbReference type="InterPro" id="IPR007167">
    <property type="entry name" value="Fe-transptr_FeoA-like"/>
</dbReference>
<gene>
    <name evidence="4" type="ORF">SAMN05421795_102762</name>
</gene>